<protein>
    <submittedName>
        <fullName evidence="1">DNA (Cytosine-5-)-methyltransferase</fullName>
        <ecNumber evidence="1">2.1.1.37</ecNumber>
    </submittedName>
</protein>
<keyword evidence="1" id="KW-0489">Methyltransferase</keyword>
<sequence length="384" mass="41967">MRARQRKVDLLKMARLSSSPLNLQDRLDVRDLMPQCEPSGLRCLSLFTGGGGLDLGFERAGFEHAACFELLDICGETLNANRPGWDIHAGDQAGDVQQADFSVYRGVDVVHGGPPCQPFSVAGKQAGADDPRNMWGDFIRCIHEAKPRAFVAENVVGLLDRKFDSFVQRVILDPLEKDYTVFRFRLAAHDFGVPQARRRVFFVGISHAEDASRFVQPEPTHGDVSTLFGPLLPRNTARRSLGLPDTGFDVVAPTLRSGFTGPRKTTGILNSKASLKIWNDLGIWPNGVQHDHALAMAYPPENGHFRLSTADCALLQGFPPDWIFSGAVYQVLGQIGNSVCPPVAYAVARAVADTLGESHSSPQLEHGAHFPLAANAVRDRLLQP</sequence>
<gene>
    <name evidence="1" type="primary">dcm</name>
    <name evidence="1" type="ORF">RV045_01235</name>
</gene>
<reference evidence="1" key="1">
    <citation type="submission" date="2023-10" db="EMBL/GenBank/DDBJ databases">
        <title>Amphibacter perezi, gen. nov., sp. nov. a novel taxa of the family Comamonadaceae, class Betaproteobacteria isolated from the skin microbiota of Pelophylax perezi from different populations.</title>
        <authorList>
            <person name="Costa S."/>
            <person name="Proenca D.N."/>
            <person name="Lopes I."/>
            <person name="Morais P.V."/>
        </authorList>
    </citation>
    <scope>NUCLEOTIDE SEQUENCE</scope>
    <source>
        <strain evidence="1">SL12-8</strain>
    </source>
</reference>
<keyword evidence="1" id="KW-0808">Transferase</keyword>
<comment type="caution">
    <text evidence="1">The sequence shown here is derived from an EMBL/GenBank/DDBJ whole genome shotgun (WGS) entry which is preliminary data.</text>
</comment>
<accession>A0ACC6NYM8</accession>
<keyword evidence="2" id="KW-1185">Reference proteome</keyword>
<evidence type="ECO:0000313" key="2">
    <source>
        <dbReference type="Proteomes" id="UP001364695"/>
    </source>
</evidence>
<proteinExistence type="predicted"/>
<organism evidence="1 2">
    <name type="scientific">Amphibiibacter pelophylacis</name>
    <dbReference type="NCBI Taxonomy" id="1799477"/>
    <lineage>
        <taxon>Bacteria</taxon>
        <taxon>Pseudomonadati</taxon>
        <taxon>Pseudomonadota</taxon>
        <taxon>Betaproteobacteria</taxon>
        <taxon>Burkholderiales</taxon>
        <taxon>Sphaerotilaceae</taxon>
        <taxon>Amphibiibacter</taxon>
    </lineage>
</organism>
<dbReference type="EC" id="2.1.1.37" evidence="1"/>
<name>A0ACC6NYM8_9BURK</name>
<evidence type="ECO:0000313" key="1">
    <source>
        <dbReference type="EMBL" id="MEJ7137054.1"/>
    </source>
</evidence>
<dbReference type="EMBL" id="JAWDIE010000001">
    <property type="protein sequence ID" value="MEJ7137054.1"/>
    <property type="molecule type" value="Genomic_DNA"/>
</dbReference>
<dbReference type="Proteomes" id="UP001364695">
    <property type="component" value="Unassembled WGS sequence"/>
</dbReference>